<accession>A0A2P2PB07</accession>
<proteinExistence type="predicted"/>
<reference evidence="1" key="1">
    <citation type="submission" date="2018-02" db="EMBL/GenBank/DDBJ databases">
        <title>Rhizophora mucronata_Transcriptome.</title>
        <authorList>
            <person name="Meera S.P."/>
            <person name="Sreeshan A."/>
            <person name="Augustine A."/>
        </authorList>
    </citation>
    <scope>NUCLEOTIDE SEQUENCE</scope>
    <source>
        <tissue evidence="1">Leaf</tissue>
    </source>
</reference>
<sequence length="40" mass="4611">MPRFISFGILKNNSYWVPLSVNQNFISQLYLAARYLSTAS</sequence>
<protein>
    <submittedName>
        <fullName evidence="1">Uncharacterized protein</fullName>
    </submittedName>
</protein>
<evidence type="ECO:0000313" key="1">
    <source>
        <dbReference type="EMBL" id="MBX51940.1"/>
    </source>
</evidence>
<organism evidence="1">
    <name type="scientific">Rhizophora mucronata</name>
    <name type="common">Asiatic mangrove</name>
    <dbReference type="NCBI Taxonomy" id="61149"/>
    <lineage>
        <taxon>Eukaryota</taxon>
        <taxon>Viridiplantae</taxon>
        <taxon>Streptophyta</taxon>
        <taxon>Embryophyta</taxon>
        <taxon>Tracheophyta</taxon>
        <taxon>Spermatophyta</taxon>
        <taxon>Magnoliopsida</taxon>
        <taxon>eudicotyledons</taxon>
        <taxon>Gunneridae</taxon>
        <taxon>Pentapetalae</taxon>
        <taxon>rosids</taxon>
        <taxon>fabids</taxon>
        <taxon>Malpighiales</taxon>
        <taxon>Rhizophoraceae</taxon>
        <taxon>Rhizophora</taxon>
    </lineage>
</organism>
<dbReference type="AlphaFoldDB" id="A0A2P2PB07"/>
<dbReference type="EMBL" id="GGEC01071456">
    <property type="protein sequence ID" value="MBX51940.1"/>
    <property type="molecule type" value="Transcribed_RNA"/>
</dbReference>
<name>A0A2P2PB07_RHIMU</name>